<dbReference type="GO" id="GO:0003677">
    <property type="term" value="F:DNA binding"/>
    <property type="evidence" value="ECO:0007669"/>
    <property type="project" value="UniProtKB-UniRule"/>
</dbReference>
<gene>
    <name evidence="4" type="ORF">FHP06_13260</name>
</gene>
<sequence>MASEGEARTTMTAICARAGLTERYFYESFSSRDEAMMAALDAVCDEIVAATLRAIAETDGAPEQRVHAAVEAFVDIVAGDQAKGRVVVIESNANESLRARRHELLDDFATLVATEARRVYGDDAWPEPRDHVQGLMFIAGLAELVAAWLTGAVEMTRTELTEAGSDSFAALTRRR</sequence>
<keyword evidence="1 2" id="KW-0238">DNA-binding</keyword>
<protein>
    <submittedName>
        <fullName evidence="4">TetR/AcrR family transcriptional regulator</fullName>
    </submittedName>
</protein>
<proteinExistence type="predicted"/>
<organism evidence="4 5">
    <name type="scientific">Aeromicrobium terrae</name>
    <dbReference type="NCBI Taxonomy" id="2498846"/>
    <lineage>
        <taxon>Bacteria</taxon>
        <taxon>Bacillati</taxon>
        <taxon>Actinomycetota</taxon>
        <taxon>Actinomycetes</taxon>
        <taxon>Propionibacteriales</taxon>
        <taxon>Nocardioidaceae</taxon>
        <taxon>Aeromicrobium</taxon>
    </lineage>
</organism>
<dbReference type="Gene3D" id="1.10.357.10">
    <property type="entry name" value="Tetracycline Repressor, domain 2"/>
    <property type="match status" value="1"/>
</dbReference>
<dbReference type="Proteomes" id="UP000321571">
    <property type="component" value="Unassembled WGS sequence"/>
</dbReference>
<dbReference type="SUPFAM" id="SSF48498">
    <property type="entry name" value="Tetracyclin repressor-like, C-terminal domain"/>
    <property type="match status" value="1"/>
</dbReference>
<dbReference type="SUPFAM" id="SSF46689">
    <property type="entry name" value="Homeodomain-like"/>
    <property type="match status" value="1"/>
</dbReference>
<evidence type="ECO:0000313" key="4">
    <source>
        <dbReference type="EMBL" id="TXL57788.1"/>
    </source>
</evidence>
<dbReference type="InterPro" id="IPR009057">
    <property type="entry name" value="Homeodomain-like_sf"/>
</dbReference>
<evidence type="ECO:0000259" key="3">
    <source>
        <dbReference type="PROSITE" id="PS50977"/>
    </source>
</evidence>
<dbReference type="AlphaFoldDB" id="A0A5C8NGV0"/>
<dbReference type="InterPro" id="IPR001647">
    <property type="entry name" value="HTH_TetR"/>
</dbReference>
<accession>A0A5C8NGV0</accession>
<feature type="domain" description="HTH tetR-type" evidence="3">
    <location>
        <begin position="1"/>
        <end position="47"/>
    </location>
</feature>
<evidence type="ECO:0000313" key="5">
    <source>
        <dbReference type="Proteomes" id="UP000321571"/>
    </source>
</evidence>
<evidence type="ECO:0000256" key="1">
    <source>
        <dbReference type="ARBA" id="ARBA00023125"/>
    </source>
</evidence>
<name>A0A5C8NGV0_9ACTN</name>
<dbReference type="OrthoDB" id="9790413at2"/>
<feature type="DNA-binding region" description="H-T-H motif" evidence="2">
    <location>
        <begin position="10"/>
        <end position="29"/>
    </location>
</feature>
<comment type="caution">
    <text evidence="4">The sequence shown here is derived from an EMBL/GenBank/DDBJ whole genome shotgun (WGS) entry which is preliminary data.</text>
</comment>
<evidence type="ECO:0000256" key="2">
    <source>
        <dbReference type="PROSITE-ProRule" id="PRU00335"/>
    </source>
</evidence>
<dbReference type="InterPro" id="IPR036271">
    <property type="entry name" value="Tet_transcr_reg_TetR-rel_C_sf"/>
</dbReference>
<dbReference type="EMBL" id="VDUX01000006">
    <property type="protein sequence ID" value="TXL57788.1"/>
    <property type="molecule type" value="Genomic_DNA"/>
</dbReference>
<reference evidence="4 5" key="1">
    <citation type="submission" date="2019-06" db="EMBL/GenBank/DDBJ databases">
        <title>Aeromicrobium sp. nov., isolated from a maize field.</title>
        <authorList>
            <person name="Lin S.-Y."/>
            <person name="Tsai C.-F."/>
            <person name="Young C.-C."/>
        </authorList>
    </citation>
    <scope>NUCLEOTIDE SEQUENCE [LARGE SCALE GENOMIC DNA]</scope>
    <source>
        <strain evidence="4 5">CC-CFT486</strain>
    </source>
</reference>
<keyword evidence="5" id="KW-1185">Reference proteome</keyword>
<dbReference type="PROSITE" id="PS50977">
    <property type="entry name" value="HTH_TETR_2"/>
    <property type="match status" value="1"/>
</dbReference>